<feature type="region of interest" description="Disordered" evidence="1">
    <location>
        <begin position="143"/>
        <end position="194"/>
    </location>
</feature>
<dbReference type="InterPro" id="IPR026722">
    <property type="entry name" value="NYAP1/NYAP2"/>
</dbReference>
<dbReference type="GO" id="GO:0048812">
    <property type="term" value="P:neuron projection morphogenesis"/>
    <property type="evidence" value="ECO:0007669"/>
    <property type="project" value="InterPro"/>
</dbReference>
<dbReference type="Proteomes" id="UP000314294">
    <property type="component" value="Unassembled WGS sequence"/>
</dbReference>
<dbReference type="OrthoDB" id="8793475at2759"/>
<evidence type="ECO:0000256" key="1">
    <source>
        <dbReference type="SAM" id="MobiDB-lite"/>
    </source>
</evidence>
<organism evidence="2 3">
    <name type="scientific">Liparis tanakae</name>
    <name type="common">Tanaka's snailfish</name>
    <dbReference type="NCBI Taxonomy" id="230148"/>
    <lineage>
        <taxon>Eukaryota</taxon>
        <taxon>Metazoa</taxon>
        <taxon>Chordata</taxon>
        <taxon>Craniata</taxon>
        <taxon>Vertebrata</taxon>
        <taxon>Euteleostomi</taxon>
        <taxon>Actinopterygii</taxon>
        <taxon>Neopterygii</taxon>
        <taxon>Teleostei</taxon>
        <taxon>Neoteleostei</taxon>
        <taxon>Acanthomorphata</taxon>
        <taxon>Eupercaria</taxon>
        <taxon>Perciformes</taxon>
        <taxon>Cottioidei</taxon>
        <taxon>Cottales</taxon>
        <taxon>Liparidae</taxon>
        <taxon>Liparis</taxon>
    </lineage>
</organism>
<dbReference type="EMBL" id="SRLO01000136">
    <property type="protein sequence ID" value="TNN72459.1"/>
    <property type="molecule type" value="Genomic_DNA"/>
</dbReference>
<protein>
    <submittedName>
        <fullName evidence="2">Uncharacterized protein</fullName>
    </submittedName>
</protein>
<sequence length="194" mass="21931">MKILAEDYEGKGKLRGTASLPVRCSTAPGPLAEVEAGGQRSAVSWRRLPVTYVPSSRVFFYTMSSGSAQDVAVEHFLRDIERRSKRLHCAVIGCEEERPRSDMNLLYRKSRLDWRQRDQEGSKKRSVVRLFLTRGLCCKRRSTARQHQASGGVGRHVGQPNMMSDESRAELCQSSRGEKQDMPSDDEEQSRVRG</sequence>
<gene>
    <name evidence="2" type="ORF">EYF80_017235</name>
</gene>
<proteinExistence type="predicted"/>
<comment type="caution">
    <text evidence="2">The sequence shown here is derived from an EMBL/GenBank/DDBJ whole genome shotgun (WGS) entry which is preliminary data.</text>
</comment>
<dbReference type="GO" id="GO:0043491">
    <property type="term" value="P:phosphatidylinositol 3-kinase/protein kinase B signal transduction"/>
    <property type="evidence" value="ECO:0007669"/>
    <property type="project" value="InterPro"/>
</dbReference>
<dbReference type="PANTHER" id="PTHR22633:SF2">
    <property type="entry name" value="NEURONAL TYROSINE-PHOSPHORYLATED PHOSPHOINOSITIDE-3-KINASE ADAPTER 1"/>
    <property type="match status" value="1"/>
</dbReference>
<reference evidence="2 3" key="1">
    <citation type="submission" date="2019-03" db="EMBL/GenBank/DDBJ databases">
        <title>First draft genome of Liparis tanakae, snailfish: a comprehensive survey of snailfish specific genes.</title>
        <authorList>
            <person name="Kim W."/>
            <person name="Song I."/>
            <person name="Jeong J.-H."/>
            <person name="Kim D."/>
            <person name="Kim S."/>
            <person name="Ryu S."/>
            <person name="Song J.Y."/>
            <person name="Lee S.K."/>
        </authorList>
    </citation>
    <scope>NUCLEOTIDE SEQUENCE [LARGE SCALE GENOMIC DNA]</scope>
    <source>
        <tissue evidence="2">Muscle</tissue>
    </source>
</reference>
<evidence type="ECO:0000313" key="2">
    <source>
        <dbReference type="EMBL" id="TNN72459.1"/>
    </source>
</evidence>
<keyword evidence="3" id="KW-1185">Reference proteome</keyword>
<dbReference type="PANTHER" id="PTHR22633">
    <property type="entry name" value="NEURONAL TYROSINE-PHOSPHORYLATED PHOSPHOINOSITIDE-3-KINASE ADAPTER 2-RELATED"/>
    <property type="match status" value="1"/>
</dbReference>
<evidence type="ECO:0000313" key="3">
    <source>
        <dbReference type="Proteomes" id="UP000314294"/>
    </source>
</evidence>
<accession>A0A4Z2I318</accession>
<dbReference type="AlphaFoldDB" id="A0A4Z2I318"/>
<name>A0A4Z2I318_9TELE</name>